<dbReference type="EMBL" id="CP063849">
    <property type="protein sequence ID" value="QOY90802.1"/>
    <property type="molecule type" value="Genomic_DNA"/>
</dbReference>
<keyword evidence="1" id="KW-0732">Signal</keyword>
<feature type="signal peptide" evidence="1">
    <location>
        <begin position="1"/>
        <end position="20"/>
    </location>
</feature>
<dbReference type="KEGG" id="pfer:IRI77_12895"/>
<name>A0A7S7SM17_PALFE</name>
<proteinExistence type="predicted"/>
<evidence type="ECO:0000256" key="1">
    <source>
        <dbReference type="SAM" id="SignalP"/>
    </source>
</evidence>
<dbReference type="AlphaFoldDB" id="A0A7S7SM17"/>
<dbReference type="Proteomes" id="UP000593892">
    <property type="component" value="Chromosome"/>
</dbReference>
<keyword evidence="3" id="KW-1185">Reference proteome</keyword>
<evidence type="ECO:0000313" key="3">
    <source>
        <dbReference type="Proteomes" id="UP000593892"/>
    </source>
</evidence>
<feature type="chain" id="PRO_5032606683" description="Fibronectin type-III domain-containing protein" evidence="1">
    <location>
        <begin position="21"/>
        <end position="710"/>
    </location>
</feature>
<evidence type="ECO:0008006" key="4">
    <source>
        <dbReference type="Google" id="ProtNLM"/>
    </source>
</evidence>
<organism evidence="2 3">
    <name type="scientific">Paludibaculum fermentans</name>
    <dbReference type="NCBI Taxonomy" id="1473598"/>
    <lineage>
        <taxon>Bacteria</taxon>
        <taxon>Pseudomonadati</taxon>
        <taxon>Acidobacteriota</taxon>
        <taxon>Terriglobia</taxon>
        <taxon>Bryobacterales</taxon>
        <taxon>Bryobacteraceae</taxon>
        <taxon>Paludibaculum</taxon>
    </lineage>
</organism>
<dbReference type="RefSeq" id="WP_194452459.1">
    <property type="nucleotide sequence ID" value="NZ_CP063849.1"/>
</dbReference>
<gene>
    <name evidence="2" type="ORF">IRI77_12895</name>
</gene>
<accession>A0A7S7SM17</accession>
<evidence type="ECO:0000313" key="2">
    <source>
        <dbReference type="EMBL" id="QOY90802.1"/>
    </source>
</evidence>
<reference evidence="2 3" key="1">
    <citation type="submission" date="2020-10" db="EMBL/GenBank/DDBJ databases">
        <title>Complete genome sequence of Paludibaculum fermentans P105T, a facultatively anaerobic acidobacterium capable of dissimilatory Fe(III) reduction.</title>
        <authorList>
            <person name="Dedysh S.N."/>
            <person name="Beletsky A.V."/>
            <person name="Kulichevskaya I.S."/>
            <person name="Mardanov A.V."/>
            <person name="Ravin N.V."/>
        </authorList>
    </citation>
    <scope>NUCLEOTIDE SEQUENCE [LARGE SCALE GENOMIC DNA]</scope>
    <source>
        <strain evidence="2 3">P105</strain>
    </source>
</reference>
<protein>
    <recommendedName>
        <fullName evidence="4">Fibronectin type-III domain-containing protein</fullName>
    </recommendedName>
</protein>
<sequence length="710" mass="74651">MRTLTRSILTLAACAAGLLAQDSPGLWTSDQVRAAVTATLAESPTLSAIKLNSAQIDGDRITLDLSRQLLDLSRPSAIDNAIRRLAASIATLPADSTGFRLSVLVDGTPLRDVRGDTLAARSQAKLPVRRASAAADNNAPAASVVVLNPDSGELDLDGARSAELAMTIRESLSSRGMEVLGARNLDKYAGTGDSGADKWRESALAYLKELGLPAEILEQGDDTSRPLFANWAGASAMITLRGSSSRVPLIYYSPEGPQSGASEALALGLQTGLTGAKVIACDDCGLEMRLASMASVVLDLGEAIAQPAIQLAAAGSVGESFQALSTHVLAASQAEMTSPAPGSQLTGTSATFQWNPGQDATSYWLMVGSWLGGNTLYSQSQGNLTSASVTGLPTSGSTIYVRLWSYVNSQWVSNDYQYRAFSPNGSTPTKAVLTAPAPGSKLSGSSATFQWTAGVGVNRYYLFIGQWAGGNTIYSQDMVDSVQASVSGLPSDGSTLYVRLWSYIDGVWQFNDYTLTAAGTLNPVKAQITSPAQGSTLSGSAVTFQWDAGSGVTHYYLHVGLWQGGNSIFSQDMNTSQSVQVTGLPTDASTVYVRLWSYIGGAWQYNDYTYKASGTAPTAAKAAITAPAPGSTLTGSSVTFTWTAGTAVQRYWLFIGTSVGNNDIYGADQNLNQSATATVPVNGKALYARLWSYINGAWQFNDYQYKAAGN</sequence>